<reference evidence="3" key="1">
    <citation type="submission" date="2022-11" db="UniProtKB">
        <authorList>
            <consortium name="WormBaseParasite"/>
        </authorList>
    </citation>
    <scope>IDENTIFICATION</scope>
</reference>
<evidence type="ECO:0000313" key="3">
    <source>
        <dbReference type="WBParaSite" id="PSAMB.scaffold1875size27024.g15385.t1"/>
    </source>
</evidence>
<dbReference type="AlphaFoldDB" id="A0A914VF36"/>
<feature type="compositionally biased region" description="Polar residues" evidence="1">
    <location>
        <begin position="25"/>
        <end position="36"/>
    </location>
</feature>
<accession>A0A914VF36</accession>
<protein>
    <submittedName>
        <fullName evidence="3">Uncharacterized protein</fullName>
    </submittedName>
</protein>
<name>A0A914VF36_9BILA</name>
<evidence type="ECO:0000256" key="1">
    <source>
        <dbReference type="SAM" id="MobiDB-lite"/>
    </source>
</evidence>
<feature type="compositionally biased region" description="Basic and acidic residues" evidence="1">
    <location>
        <begin position="39"/>
        <end position="53"/>
    </location>
</feature>
<sequence>MDRAAEPQTCDTSVGSSRSRDRPAKNTTHSLGSGSASHDAWRKGMGETGRDTPHGVVLIKDNSGSTARRWRKRPYNTRGRWPKRRGSTIGDGEQGAICHRTTSICGRSDGAMTATAAAAMVGLGGQSWWSVVMVSPGGGQSWLVAESGRVVEAAAGQPTRNLQRQHWPLNGSMADGA</sequence>
<keyword evidence="2" id="KW-1185">Reference proteome</keyword>
<proteinExistence type="predicted"/>
<feature type="region of interest" description="Disordered" evidence="1">
    <location>
        <begin position="1"/>
        <end position="58"/>
    </location>
</feature>
<organism evidence="2 3">
    <name type="scientific">Plectus sambesii</name>
    <dbReference type="NCBI Taxonomy" id="2011161"/>
    <lineage>
        <taxon>Eukaryota</taxon>
        <taxon>Metazoa</taxon>
        <taxon>Ecdysozoa</taxon>
        <taxon>Nematoda</taxon>
        <taxon>Chromadorea</taxon>
        <taxon>Plectida</taxon>
        <taxon>Plectina</taxon>
        <taxon>Plectoidea</taxon>
        <taxon>Plectidae</taxon>
        <taxon>Plectus</taxon>
    </lineage>
</organism>
<dbReference type="Proteomes" id="UP000887566">
    <property type="component" value="Unplaced"/>
</dbReference>
<evidence type="ECO:0000313" key="2">
    <source>
        <dbReference type="Proteomes" id="UP000887566"/>
    </source>
</evidence>
<dbReference type="WBParaSite" id="PSAMB.scaffold1875size27024.g15385.t1">
    <property type="protein sequence ID" value="PSAMB.scaffold1875size27024.g15385.t1"/>
    <property type="gene ID" value="PSAMB.scaffold1875size27024.g15385"/>
</dbReference>